<feature type="region of interest" description="Disordered" evidence="1">
    <location>
        <begin position="408"/>
        <end position="441"/>
    </location>
</feature>
<dbReference type="CDD" id="cd00118">
    <property type="entry name" value="LysM"/>
    <property type="match status" value="1"/>
</dbReference>
<dbReference type="OrthoDB" id="370541at2"/>
<name>Q2CJ23_OCEGH</name>
<dbReference type="Proteomes" id="UP000003635">
    <property type="component" value="Unassembled WGS sequence"/>
</dbReference>
<organism evidence="3 4">
    <name type="scientific">Oceanicola granulosus (strain ATCC BAA-861 / DSM 15982 / KCTC 12143 / HTCC2516)</name>
    <dbReference type="NCBI Taxonomy" id="314256"/>
    <lineage>
        <taxon>Bacteria</taxon>
        <taxon>Pseudomonadati</taxon>
        <taxon>Pseudomonadota</taxon>
        <taxon>Alphaproteobacteria</taxon>
        <taxon>Rhodobacterales</taxon>
        <taxon>Roseobacteraceae</taxon>
        <taxon>Oceanicola</taxon>
    </lineage>
</organism>
<dbReference type="RefSeq" id="WP_007253749.1">
    <property type="nucleotide sequence ID" value="NZ_CH724107.1"/>
</dbReference>
<feature type="region of interest" description="Disordered" evidence="1">
    <location>
        <begin position="43"/>
        <end position="62"/>
    </location>
</feature>
<feature type="region of interest" description="Disordered" evidence="1">
    <location>
        <begin position="163"/>
        <end position="190"/>
    </location>
</feature>
<sequence>MPITLWKILAGAAGGTVLVGAALYVAGPEGIAPRTVLEAPEGAAPESVASASAPAPAEAPVAEAVPAEEAAAAQPAAAPLPAFDVVRIEPDGSALVAGRALPREPVAVLVSGEPLHAAETDADGRFVAFLDLPPSDTPRTLALLADPEGTARRSEQTVIVSPFAPAGEDGGEVGADEPVAGLAGGDDPAGAVADDASAGENVVGSEAVASIVSGAGTEAAPPVVAMAGIALDEPANAPDPQPADAPSLQFDAAAPDQRLAEAEAAAGSSPAAEASPAGDAARGDVAREQGAGDVGSADLVADVPAVASEGPAGVPDIAGAGESAVAETAFGEGVTAPAGMEPELALGVAAEGAEDETDALQSGDRAASVEAPVGALEGEDALEVPSVAAADVLGQQAAAFALSEPAVEPTVSASPEGDAPENAPASAASLDAPTEDPAGDGAETAVDVAASISSEDNVGGQAEGPVAEAASVDPDAFAAAPAAPTEGQAGDGTASAVDVAAADLPDEVAGQQAVTSAEAASAEPLEVVPPSGPAPAAPTEGQAGDGTASSVDVNVADLPDEAAGQQTVDSAEAASAEPLEVVPPSGPAPDARTEEVAEDPGDSAESVDVDVEVAAAGPDDVVGQQAEGSAAEAAPAEAETFEAAPIVVSSLDAALDAPAQGADVALGAAEVEPGAGPEAADVLAGAGTVTEPAPGAAREPAPAPAGLVSPEPAPAPAPVAPVGRLPEAPSVIVADAEGVRVLQPATGGEMAPEVMANVAIDTITYDPEGEVVVGGRGGSDGFVRIYIDNSPVATSPIAADGQWRTDLPEVDTGTYTLRVDEVDAEGAVVSRVETPFRREAPETVAQVMAEETSRAGFSVAVKTVQPGHTLWAIAEERYGEGVRYVSVFEANRDLIRDPDLIYPGQVFRLPDEG</sequence>
<feature type="region of interest" description="Disordered" evidence="1">
    <location>
        <begin position="257"/>
        <end position="291"/>
    </location>
</feature>
<keyword evidence="4" id="KW-1185">Reference proteome</keyword>
<dbReference type="InterPro" id="IPR052196">
    <property type="entry name" value="Bact_Kbp"/>
</dbReference>
<feature type="compositionally biased region" description="Low complexity" evidence="1">
    <location>
        <begin position="691"/>
        <end position="706"/>
    </location>
</feature>
<dbReference type="PANTHER" id="PTHR34700">
    <property type="entry name" value="POTASSIUM BINDING PROTEIN KBP"/>
    <property type="match status" value="1"/>
</dbReference>
<evidence type="ECO:0000259" key="2">
    <source>
        <dbReference type="PROSITE" id="PS51782"/>
    </source>
</evidence>
<dbReference type="Pfam" id="PF01476">
    <property type="entry name" value="LysM"/>
    <property type="match status" value="1"/>
</dbReference>
<feature type="compositionally biased region" description="Low complexity" evidence="1">
    <location>
        <begin position="176"/>
        <end position="190"/>
    </location>
</feature>
<feature type="region of interest" description="Disordered" evidence="1">
    <location>
        <begin position="690"/>
        <end position="716"/>
    </location>
</feature>
<proteinExistence type="predicted"/>
<evidence type="ECO:0000256" key="1">
    <source>
        <dbReference type="SAM" id="MobiDB-lite"/>
    </source>
</evidence>
<dbReference type="HOGENOM" id="CLU_318527_0_0_5"/>
<dbReference type="AlphaFoldDB" id="Q2CJ23"/>
<reference evidence="3 4" key="1">
    <citation type="journal article" date="2010" name="J. Bacteriol.">
        <title>Genome sequences of Oceanicola granulosus HTCC2516(T) and Oceanicola batsensis HTCC2597(TDelta).</title>
        <authorList>
            <person name="Thrash J.C."/>
            <person name="Cho J.C."/>
            <person name="Vergin K.L."/>
            <person name="Giovannoni S.J."/>
        </authorList>
    </citation>
    <scope>NUCLEOTIDE SEQUENCE [LARGE SCALE GENOMIC DNA]</scope>
    <source>
        <strain evidence="4">ATCC BAA-861 / DSM 15982 / KCTC 12143 / HTCC2516</strain>
    </source>
</reference>
<feature type="compositionally biased region" description="Low complexity" evidence="1">
    <location>
        <begin position="257"/>
        <end position="280"/>
    </location>
</feature>
<dbReference type="eggNOG" id="COG1652">
    <property type="taxonomic scope" value="Bacteria"/>
</dbReference>
<feature type="region of interest" description="Disordered" evidence="1">
    <location>
        <begin position="563"/>
        <end position="606"/>
    </location>
</feature>
<evidence type="ECO:0000313" key="4">
    <source>
        <dbReference type="Proteomes" id="UP000003635"/>
    </source>
</evidence>
<feature type="compositionally biased region" description="Acidic residues" evidence="1">
    <location>
        <begin position="596"/>
        <end position="606"/>
    </location>
</feature>
<evidence type="ECO:0000313" key="3">
    <source>
        <dbReference type="EMBL" id="EAR52777.1"/>
    </source>
</evidence>
<accession>Q2CJ23</accession>
<feature type="domain" description="LysM" evidence="2">
    <location>
        <begin position="860"/>
        <end position="909"/>
    </location>
</feature>
<gene>
    <name evidence="3" type="ORF">OG2516_01084</name>
</gene>
<dbReference type="PANTHER" id="PTHR34700:SF4">
    <property type="entry name" value="PHAGE-LIKE ELEMENT PBSX PROTEIN XKDP"/>
    <property type="match status" value="1"/>
</dbReference>
<dbReference type="PROSITE" id="PS51782">
    <property type="entry name" value="LYSM"/>
    <property type="match status" value="1"/>
</dbReference>
<dbReference type="STRING" id="314256.OG2516_01084"/>
<dbReference type="EMBL" id="AAOT01000002">
    <property type="protein sequence ID" value="EAR52777.1"/>
    <property type="molecule type" value="Genomic_DNA"/>
</dbReference>
<dbReference type="InterPro" id="IPR036779">
    <property type="entry name" value="LysM_dom_sf"/>
</dbReference>
<dbReference type="InterPro" id="IPR018392">
    <property type="entry name" value="LysM"/>
</dbReference>
<protein>
    <submittedName>
        <fullName evidence="3">LysM domain protein</fullName>
    </submittedName>
</protein>
<comment type="caution">
    <text evidence="3">The sequence shown here is derived from an EMBL/GenBank/DDBJ whole genome shotgun (WGS) entry which is preliminary data.</text>
</comment>
<feature type="region of interest" description="Disordered" evidence="1">
    <location>
        <begin position="508"/>
        <end position="550"/>
    </location>
</feature>
<dbReference type="Gene3D" id="3.10.350.10">
    <property type="entry name" value="LysM domain"/>
    <property type="match status" value="1"/>
</dbReference>